<evidence type="ECO:0000313" key="2">
    <source>
        <dbReference type="Proteomes" id="UP000807353"/>
    </source>
</evidence>
<gene>
    <name evidence="1" type="ORF">BDZ94DRAFT_1258911</name>
</gene>
<reference evidence="1" key="1">
    <citation type="submission" date="2020-11" db="EMBL/GenBank/DDBJ databases">
        <authorList>
            <consortium name="DOE Joint Genome Institute"/>
            <person name="Ahrendt S."/>
            <person name="Riley R."/>
            <person name="Andreopoulos W."/>
            <person name="Labutti K."/>
            <person name="Pangilinan J."/>
            <person name="Ruiz-Duenas F.J."/>
            <person name="Barrasa J.M."/>
            <person name="Sanchez-Garcia M."/>
            <person name="Camarero S."/>
            <person name="Miyauchi S."/>
            <person name="Serrano A."/>
            <person name="Linde D."/>
            <person name="Babiker R."/>
            <person name="Drula E."/>
            <person name="Ayuso-Fernandez I."/>
            <person name="Pacheco R."/>
            <person name="Padilla G."/>
            <person name="Ferreira P."/>
            <person name="Barriuso J."/>
            <person name="Kellner H."/>
            <person name="Castanera R."/>
            <person name="Alfaro M."/>
            <person name="Ramirez L."/>
            <person name="Pisabarro A.G."/>
            <person name="Kuo A."/>
            <person name="Tritt A."/>
            <person name="Lipzen A."/>
            <person name="He G."/>
            <person name="Yan M."/>
            <person name="Ng V."/>
            <person name="Cullen D."/>
            <person name="Martin F."/>
            <person name="Rosso M.-N."/>
            <person name="Henrissat B."/>
            <person name="Hibbett D."/>
            <person name="Martinez A.T."/>
            <person name="Grigoriev I.V."/>
        </authorList>
    </citation>
    <scope>NUCLEOTIDE SEQUENCE</scope>
    <source>
        <strain evidence="1">CBS 247.69</strain>
    </source>
</reference>
<comment type="caution">
    <text evidence="1">The sequence shown here is derived from an EMBL/GenBank/DDBJ whole genome shotgun (WGS) entry which is preliminary data.</text>
</comment>
<organism evidence="1 2">
    <name type="scientific">Collybia nuda</name>
    <dbReference type="NCBI Taxonomy" id="64659"/>
    <lineage>
        <taxon>Eukaryota</taxon>
        <taxon>Fungi</taxon>
        <taxon>Dikarya</taxon>
        <taxon>Basidiomycota</taxon>
        <taxon>Agaricomycotina</taxon>
        <taxon>Agaricomycetes</taxon>
        <taxon>Agaricomycetidae</taxon>
        <taxon>Agaricales</taxon>
        <taxon>Tricholomatineae</taxon>
        <taxon>Clitocybaceae</taxon>
        <taxon>Collybia</taxon>
    </lineage>
</organism>
<keyword evidence="2" id="KW-1185">Reference proteome</keyword>
<sequence length="525" mass="59555">MATLIRSVEEIELMNPHIPPLDPKIGHTNDILDNDQVLHVQAHLSGALEELEQWGHQLAIILAHHARVATRVHRCNVALAPYKKLPIEIMKEILVLAVGPISSLPLSEETELDARLQVTQVCAAWRRIAFDTPQLWDLVFSRNASNLSAFKLGHSWWSQCSGSRLLLNMELPKSNSRSSFDDNLLFNYIIAPFSSRLRSLQVLLKPSIARKVLALPAGSFYALKKLTFRVESSNERILRPDQDLNTAFIFTPHLTDVEVFVNSLLDPWLLRVTWTQISRLILVIQDLSADLLLLLFSQCTMLRICAINSVKDIDDNMIKRISTMPIIPLHLKELTWLQINFSGPTNHSYLFSALSLPKLSTFRVSNNDQPLDMSEYVDLIGSTTSTLNAFQILEVGKNEPLWFLTAPSLPKFNVDRTLISYLPHITLFTVPPNHFIQPAELEEIASGDLLPSVTQLEFSTEEIEPVFKMLKKRLSLLRQKGSQLTVPPIRRVLLRCPDSTLKNLDLEDMINDLRQQEVNIKIVSL</sequence>
<proteinExistence type="predicted"/>
<protein>
    <recommendedName>
        <fullName evidence="3">F-box domain-containing protein</fullName>
    </recommendedName>
</protein>
<dbReference type="EMBL" id="MU150262">
    <property type="protein sequence ID" value="KAF9463471.1"/>
    <property type="molecule type" value="Genomic_DNA"/>
</dbReference>
<accession>A0A9P5Y8Y9</accession>
<name>A0A9P5Y8Y9_9AGAR</name>
<evidence type="ECO:0008006" key="3">
    <source>
        <dbReference type="Google" id="ProtNLM"/>
    </source>
</evidence>
<dbReference type="OrthoDB" id="3365698at2759"/>
<dbReference type="AlphaFoldDB" id="A0A9P5Y8Y9"/>
<evidence type="ECO:0000313" key="1">
    <source>
        <dbReference type="EMBL" id="KAF9463471.1"/>
    </source>
</evidence>
<dbReference type="Proteomes" id="UP000807353">
    <property type="component" value="Unassembled WGS sequence"/>
</dbReference>